<keyword evidence="3" id="KW-1185">Reference proteome</keyword>
<organism evidence="2 3">
    <name type="scientific">Punica granatum</name>
    <name type="common">Pomegranate</name>
    <dbReference type="NCBI Taxonomy" id="22663"/>
    <lineage>
        <taxon>Eukaryota</taxon>
        <taxon>Viridiplantae</taxon>
        <taxon>Streptophyta</taxon>
        <taxon>Embryophyta</taxon>
        <taxon>Tracheophyta</taxon>
        <taxon>Spermatophyta</taxon>
        <taxon>Magnoliopsida</taxon>
        <taxon>eudicotyledons</taxon>
        <taxon>Gunneridae</taxon>
        <taxon>Pentapetalae</taxon>
        <taxon>rosids</taxon>
        <taxon>malvids</taxon>
        <taxon>Myrtales</taxon>
        <taxon>Lythraceae</taxon>
        <taxon>Punica</taxon>
    </lineage>
</organism>
<dbReference type="AlphaFoldDB" id="A0A2I0J667"/>
<reference evidence="2 3" key="1">
    <citation type="submission" date="2017-11" db="EMBL/GenBank/DDBJ databases">
        <title>De-novo sequencing of pomegranate (Punica granatum L.) genome.</title>
        <authorList>
            <person name="Akparov Z."/>
            <person name="Amiraslanov A."/>
            <person name="Hajiyeva S."/>
            <person name="Abbasov M."/>
            <person name="Kaur K."/>
            <person name="Hamwieh A."/>
            <person name="Solovyev V."/>
            <person name="Salamov A."/>
            <person name="Braich B."/>
            <person name="Kosarev P."/>
            <person name="Mahmoud A."/>
            <person name="Hajiyev E."/>
            <person name="Babayeva S."/>
            <person name="Izzatullayeva V."/>
            <person name="Mammadov A."/>
            <person name="Mammadov A."/>
            <person name="Sharifova S."/>
            <person name="Ojaghi J."/>
            <person name="Eynullazada K."/>
            <person name="Bayramov B."/>
            <person name="Abdulazimova A."/>
            <person name="Shahmuradov I."/>
        </authorList>
    </citation>
    <scope>NUCLEOTIDE SEQUENCE [LARGE SCALE GENOMIC DNA]</scope>
    <source>
        <strain evidence="3">cv. AG2017</strain>
        <tissue evidence="2">Leaf</tissue>
    </source>
</reference>
<name>A0A2I0J667_PUNGR</name>
<comment type="caution">
    <text evidence="2">The sequence shown here is derived from an EMBL/GenBank/DDBJ whole genome shotgun (WGS) entry which is preliminary data.</text>
</comment>
<dbReference type="EMBL" id="PGOL01001995">
    <property type="protein sequence ID" value="PKI51735.1"/>
    <property type="molecule type" value="Genomic_DNA"/>
</dbReference>
<proteinExistence type="predicted"/>
<evidence type="ECO:0000313" key="2">
    <source>
        <dbReference type="EMBL" id="PKI51735.1"/>
    </source>
</evidence>
<protein>
    <submittedName>
        <fullName evidence="2">Uncharacterized protein</fullName>
    </submittedName>
</protein>
<feature type="region of interest" description="Disordered" evidence="1">
    <location>
        <begin position="1"/>
        <end position="22"/>
    </location>
</feature>
<gene>
    <name evidence="2" type="ORF">CRG98_027898</name>
</gene>
<dbReference type="Proteomes" id="UP000233551">
    <property type="component" value="Unassembled WGS sequence"/>
</dbReference>
<evidence type="ECO:0000313" key="3">
    <source>
        <dbReference type="Proteomes" id="UP000233551"/>
    </source>
</evidence>
<accession>A0A2I0J667</accession>
<evidence type="ECO:0000256" key="1">
    <source>
        <dbReference type="SAM" id="MobiDB-lite"/>
    </source>
</evidence>
<sequence length="109" mass="11848">MITGDVASAQPNRMPMPVRSPPNTCDSELLLSVSWSWMSAAAQQSTSPLPPVNIFALGAAMNECNIIKLKIEFGSLGGEKIVSFSSLEICLCTRLARLGHYSECDQRFI</sequence>